<dbReference type="RefSeq" id="WP_091519036.1">
    <property type="nucleotide sequence ID" value="NZ_FORF01000004.1"/>
</dbReference>
<keyword evidence="2" id="KW-1185">Reference proteome</keyword>
<dbReference type="EMBL" id="FORF01000004">
    <property type="protein sequence ID" value="SFI59425.1"/>
    <property type="molecule type" value="Genomic_DNA"/>
</dbReference>
<reference evidence="2" key="1">
    <citation type="submission" date="2016-10" db="EMBL/GenBank/DDBJ databases">
        <authorList>
            <person name="Varghese N."/>
            <person name="Submissions S."/>
        </authorList>
    </citation>
    <scope>NUCLEOTIDE SEQUENCE [LARGE SCALE GENOMIC DNA]</scope>
    <source>
        <strain evidence="2">DSM 21857</strain>
    </source>
</reference>
<evidence type="ECO:0000313" key="2">
    <source>
        <dbReference type="Proteomes" id="UP000242763"/>
    </source>
</evidence>
<proteinExistence type="predicted"/>
<dbReference type="OrthoDB" id="7996554at2"/>
<gene>
    <name evidence="1" type="ORF">SAMN03080618_00850</name>
</gene>
<organism evidence="1 2">
    <name type="scientific">Aquamicrobium aerolatum DSM 21857</name>
    <dbReference type="NCBI Taxonomy" id="1121003"/>
    <lineage>
        <taxon>Bacteria</taxon>
        <taxon>Pseudomonadati</taxon>
        <taxon>Pseudomonadota</taxon>
        <taxon>Alphaproteobacteria</taxon>
        <taxon>Hyphomicrobiales</taxon>
        <taxon>Phyllobacteriaceae</taxon>
        <taxon>Aerobium</taxon>
    </lineage>
</organism>
<accession>A0A1I3JHN1</accession>
<name>A0A1I3JHN1_9HYPH</name>
<dbReference type="AlphaFoldDB" id="A0A1I3JHN1"/>
<dbReference type="STRING" id="1121003.SAMN03080618_00850"/>
<sequence>MFEITRMTRRDDCGLVADFDVEISGVTLTGCGLRRRGDDFITYAPRGFSRPGTRSVWLSPEAKAALDDAGRRVAVELGFIEDDDDEGLRRVIGETCERAGL</sequence>
<evidence type="ECO:0000313" key="1">
    <source>
        <dbReference type="EMBL" id="SFI59425.1"/>
    </source>
</evidence>
<dbReference type="Proteomes" id="UP000242763">
    <property type="component" value="Unassembled WGS sequence"/>
</dbReference>
<protein>
    <submittedName>
        <fullName evidence="1">Uncharacterized protein</fullName>
    </submittedName>
</protein>